<dbReference type="WBParaSite" id="Hba_20381">
    <property type="protein sequence ID" value="Hba_20381"/>
    <property type="gene ID" value="Hba_20381"/>
</dbReference>
<name>A0A1I7XRE7_HETBA</name>
<keyword evidence="12" id="KW-1185">Reference proteome</keyword>
<dbReference type="GO" id="GO:0016020">
    <property type="term" value="C:membrane"/>
    <property type="evidence" value="ECO:0007669"/>
    <property type="project" value="UniProtKB-SubCell"/>
</dbReference>
<evidence type="ECO:0000259" key="11">
    <source>
        <dbReference type="PROSITE" id="PS50866"/>
    </source>
</evidence>
<dbReference type="InterPro" id="IPR015720">
    <property type="entry name" value="Emp24-like"/>
</dbReference>
<evidence type="ECO:0000256" key="3">
    <source>
        <dbReference type="ARBA" id="ARBA00022692"/>
    </source>
</evidence>
<dbReference type="PROSITE" id="PS50866">
    <property type="entry name" value="GOLD"/>
    <property type="match status" value="1"/>
</dbReference>
<dbReference type="GO" id="GO:0012505">
    <property type="term" value="C:endomembrane system"/>
    <property type="evidence" value="ECO:0007669"/>
    <property type="project" value="UniProtKB-SubCell"/>
</dbReference>
<dbReference type="SUPFAM" id="SSF101576">
    <property type="entry name" value="Supernatant protein factor (SPF), C-terminal domain"/>
    <property type="match status" value="1"/>
</dbReference>
<evidence type="ECO:0000256" key="1">
    <source>
        <dbReference type="ARBA" id="ARBA00004479"/>
    </source>
</evidence>
<evidence type="ECO:0000256" key="2">
    <source>
        <dbReference type="ARBA" id="ARBA00007104"/>
    </source>
</evidence>
<evidence type="ECO:0000256" key="8">
    <source>
        <dbReference type="RuleBase" id="RU003827"/>
    </source>
</evidence>
<evidence type="ECO:0000256" key="4">
    <source>
        <dbReference type="ARBA" id="ARBA00022729"/>
    </source>
</evidence>
<comment type="similarity">
    <text evidence="2 8">Belongs to the EMP24/GP25L family.</text>
</comment>
<sequence length="258" mass="29322">MFIFAILILIWVVPSRTGEYDYTVEIPPGKFQCYFQPVDISKHTTMEVDYQVIDGADLNINFMVLLGANILIQDKLKTDGSHRLELQLAGDYQVCFDNSFSYQARKVVFFEIFLFDANGNLDDLDMSGIGHKESNFQSKVELLGVTIADFHTSANHIKNQLNKIEYHQALLRAHEARDRAIMVANLDRVTFWSVIHTLVLLSVGAIQVYIIRSLFEDSSKVAKGGQWDINWYISSIVEAVYDVMSVSYSHRSGIIITP</sequence>
<keyword evidence="6 9" id="KW-0472">Membrane</keyword>
<organism evidence="12 13">
    <name type="scientific">Heterorhabditis bacteriophora</name>
    <name type="common">Entomopathogenic nematode worm</name>
    <dbReference type="NCBI Taxonomy" id="37862"/>
    <lineage>
        <taxon>Eukaryota</taxon>
        <taxon>Metazoa</taxon>
        <taxon>Ecdysozoa</taxon>
        <taxon>Nematoda</taxon>
        <taxon>Chromadorea</taxon>
        <taxon>Rhabditida</taxon>
        <taxon>Rhabditina</taxon>
        <taxon>Rhabditomorpha</taxon>
        <taxon>Strongyloidea</taxon>
        <taxon>Heterorhabditidae</taxon>
        <taxon>Heterorhabditis</taxon>
    </lineage>
</organism>
<dbReference type="AlphaFoldDB" id="A0A1I7XRE7"/>
<feature type="chain" id="PRO_5009311359" evidence="10">
    <location>
        <begin position="19"/>
        <end position="258"/>
    </location>
</feature>
<feature type="domain" description="GOLD" evidence="11">
    <location>
        <begin position="31"/>
        <end position="114"/>
    </location>
</feature>
<keyword evidence="4 10" id="KW-0732">Signal</keyword>
<keyword evidence="3 8" id="KW-0812">Transmembrane</keyword>
<dbReference type="InterPro" id="IPR036598">
    <property type="entry name" value="GOLD_dom_sf"/>
</dbReference>
<comment type="subcellular location">
    <subcellularLocation>
        <location evidence="7">Endomembrane system</location>
        <topology evidence="7">Single-pass membrane protein</topology>
    </subcellularLocation>
    <subcellularLocation>
        <location evidence="1 8">Membrane</location>
        <topology evidence="1 8">Single-pass type I membrane protein</topology>
    </subcellularLocation>
</comment>
<dbReference type="Pfam" id="PF01105">
    <property type="entry name" value="EMP24_GP25L"/>
    <property type="match status" value="1"/>
</dbReference>
<protein>
    <submittedName>
        <fullName evidence="13">GOLD domain-containing protein</fullName>
    </submittedName>
</protein>
<evidence type="ECO:0000256" key="5">
    <source>
        <dbReference type="ARBA" id="ARBA00022989"/>
    </source>
</evidence>
<feature type="transmembrane region" description="Helical" evidence="9">
    <location>
        <begin position="189"/>
        <end position="211"/>
    </location>
</feature>
<dbReference type="SMART" id="SM01190">
    <property type="entry name" value="EMP24_GP25L"/>
    <property type="match status" value="1"/>
</dbReference>
<keyword evidence="5 9" id="KW-1133">Transmembrane helix</keyword>
<evidence type="ECO:0000256" key="10">
    <source>
        <dbReference type="SAM" id="SignalP"/>
    </source>
</evidence>
<evidence type="ECO:0000256" key="7">
    <source>
        <dbReference type="ARBA" id="ARBA00037847"/>
    </source>
</evidence>
<dbReference type="Proteomes" id="UP000095283">
    <property type="component" value="Unplaced"/>
</dbReference>
<evidence type="ECO:0000256" key="6">
    <source>
        <dbReference type="ARBA" id="ARBA00023136"/>
    </source>
</evidence>
<dbReference type="InterPro" id="IPR009038">
    <property type="entry name" value="GOLD_dom"/>
</dbReference>
<feature type="signal peptide" evidence="10">
    <location>
        <begin position="1"/>
        <end position="18"/>
    </location>
</feature>
<accession>A0A1I7XRE7</accession>
<evidence type="ECO:0000313" key="12">
    <source>
        <dbReference type="Proteomes" id="UP000095283"/>
    </source>
</evidence>
<proteinExistence type="inferred from homology"/>
<reference evidence="13" key="1">
    <citation type="submission" date="2016-11" db="UniProtKB">
        <authorList>
            <consortium name="WormBaseParasite"/>
        </authorList>
    </citation>
    <scope>IDENTIFICATION</scope>
</reference>
<dbReference type="PANTHER" id="PTHR22811">
    <property type="entry name" value="TRANSMEMBRANE EMP24 DOMAIN-CONTAINING PROTEIN"/>
    <property type="match status" value="1"/>
</dbReference>
<evidence type="ECO:0000313" key="13">
    <source>
        <dbReference type="WBParaSite" id="Hba_20381"/>
    </source>
</evidence>
<evidence type="ECO:0000256" key="9">
    <source>
        <dbReference type="SAM" id="Phobius"/>
    </source>
</evidence>